<gene>
    <name evidence="4" type="ORF">MACH16_01420</name>
</gene>
<comment type="similarity">
    <text evidence="1">Belongs to the AB hydrolase superfamily. AB hydrolase 2 family.</text>
</comment>
<sequence>MLGTIVLQSPKKSTHLFLLFHGVNATPESLHPIATMLARSYLHAAIVLVQAPYASDFGQGYQWFSVQGVTEQNRTQRVEMAMPAFVETVRNWQKKTGVNAEQTTLIGFSQGAIMSLSSTQMVEDVLAARIVALSGRFATLPKKGVDQTQIHFIHGDQDNVIDHRISRIAHEALLARGVMTTYDLIPHLAHSVDQTAIMSLFQRLSDGK</sequence>
<keyword evidence="5" id="KW-1185">Reference proteome</keyword>
<protein>
    <submittedName>
        <fullName evidence="4">Esterase</fullName>
    </submittedName>
</protein>
<evidence type="ECO:0000256" key="1">
    <source>
        <dbReference type="ARBA" id="ARBA00006499"/>
    </source>
</evidence>
<accession>A0ABN6WIY2</accession>
<organism evidence="4 5">
    <name type="scientific">Marinomonas pontica</name>
    <dbReference type="NCBI Taxonomy" id="264739"/>
    <lineage>
        <taxon>Bacteria</taxon>
        <taxon>Pseudomonadati</taxon>
        <taxon>Pseudomonadota</taxon>
        <taxon>Gammaproteobacteria</taxon>
        <taxon>Oceanospirillales</taxon>
        <taxon>Oceanospirillaceae</taxon>
        <taxon>Marinomonas</taxon>
    </lineage>
</organism>
<dbReference type="Pfam" id="PF02230">
    <property type="entry name" value="Abhydrolase_2"/>
    <property type="match status" value="1"/>
</dbReference>
<dbReference type="PANTHER" id="PTHR10655:SF17">
    <property type="entry name" value="LYSOPHOSPHOLIPASE-LIKE PROTEIN 1"/>
    <property type="match status" value="1"/>
</dbReference>
<evidence type="ECO:0000313" key="4">
    <source>
        <dbReference type="EMBL" id="BDX01394.1"/>
    </source>
</evidence>
<dbReference type="InterPro" id="IPR050565">
    <property type="entry name" value="LYPA1-2/EST-like"/>
</dbReference>
<dbReference type="NCBIfam" id="NF008525">
    <property type="entry name" value="PRK11460.1"/>
    <property type="match status" value="1"/>
</dbReference>
<reference evidence="4 5" key="1">
    <citation type="submission" date="2023-01" db="EMBL/GenBank/DDBJ databases">
        <title>Complete genome sequence of Marinomonas pontica strain 200518_36.</title>
        <authorList>
            <person name="Ueki S."/>
            <person name="Gajardo G."/>
            <person name="Maruyama F."/>
        </authorList>
    </citation>
    <scope>NUCLEOTIDE SEQUENCE [LARGE SCALE GENOMIC DNA]</scope>
    <source>
        <strain evidence="4 5">200518_36</strain>
    </source>
</reference>
<feature type="domain" description="Phospholipase/carboxylesterase/thioesterase" evidence="3">
    <location>
        <begin position="6"/>
        <end position="201"/>
    </location>
</feature>
<dbReference type="PANTHER" id="PTHR10655">
    <property type="entry name" value="LYSOPHOSPHOLIPASE-RELATED"/>
    <property type="match status" value="1"/>
</dbReference>
<dbReference type="InterPro" id="IPR003140">
    <property type="entry name" value="PLipase/COase/thioEstase"/>
</dbReference>
<dbReference type="InterPro" id="IPR029058">
    <property type="entry name" value="AB_hydrolase_fold"/>
</dbReference>
<evidence type="ECO:0000313" key="5">
    <source>
        <dbReference type="Proteomes" id="UP001307608"/>
    </source>
</evidence>
<dbReference type="Proteomes" id="UP001307608">
    <property type="component" value="Chromosome"/>
</dbReference>
<proteinExistence type="inferred from homology"/>
<dbReference type="RefSeq" id="WP_338264611.1">
    <property type="nucleotide sequence ID" value="NZ_AP027271.1"/>
</dbReference>
<name>A0ABN6WIY2_9GAMM</name>
<dbReference type="SUPFAM" id="SSF53474">
    <property type="entry name" value="alpha/beta-Hydrolases"/>
    <property type="match status" value="1"/>
</dbReference>
<evidence type="ECO:0000259" key="3">
    <source>
        <dbReference type="Pfam" id="PF02230"/>
    </source>
</evidence>
<keyword evidence="2" id="KW-0378">Hydrolase</keyword>
<dbReference type="Gene3D" id="3.40.50.1820">
    <property type="entry name" value="alpha/beta hydrolase"/>
    <property type="match status" value="1"/>
</dbReference>
<dbReference type="EMBL" id="AP027271">
    <property type="protein sequence ID" value="BDX01394.1"/>
    <property type="molecule type" value="Genomic_DNA"/>
</dbReference>
<evidence type="ECO:0000256" key="2">
    <source>
        <dbReference type="ARBA" id="ARBA00022801"/>
    </source>
</evidence>